<dbReference type="PANTHER" id="PTHR21041">
    <property type="entry name" value="DENDRITIC CELL-SPECIFIC TRANSMEMBRANE PROTEIN"/>
    <property type="match status" value="1"/>
</dbReference>
<dbReference type="GO" id="GO:0016020">
    <property type="term" value="C:membrane"/>
    <property type="evidence" value="ECO:0007669"/>
    <property type="project" value="UniProtKB-SubCell"/>
</dbReference>
<keyword evidence="2 5" id="KW-0812">Transmembrane</keyword>
<sequence length="888" mass="100410">MEQTVVKTPHSTLEQIALLLPAAVYHLLFSQSEGLPMARILLRAVFGAVIGAGLFLGLIYNLPMTLQPKLAVGFFFIALCVLGAVFSSSFRASSLLIFPSMLGSRGRNYLLVFTLSALFSGPLSNIQRNVQSVALSLGCNLDLQMNHSRLLWRSTVEPLISISQQVMEEKVGFQEEALNISRAFQQIRDEVIAQYSYGRFHTNSSTNSTQDQFTIKTQLQCDNVVEQGIERCQEWFQVKWQKCIENIAVPVIGDILCVSMKFHFLCDVMRAMTPWCRQEIPVEGNFGQTFDKLNQSIDLLSREFSTDLVLEHEEQQVLLGDFQDRFVAELTSSFQEAQDLSSHVLETLQILLSLTFITIFTGAFGYVRQYRNDIFFDNTYITTYFRQIDARRKTAKKHYLLPLNRTERIELINPWSPLIHPSELQELVMCLGVLVFVLLAVDLTLSHMLDILHTHTLTEFNLTSHHHVDIRVGGASIMARLLRKTISAFNSSSRLHAYSSNQDCMPQSTALPAVDYFCSTAPVLLMAVMCCLQVYSNRLRRAIAAFYYPKVATRTRTHAHAQKRSAVSKHLESLSLKTRDQVRNLGVLIDSDLTFSSHIKSITKTAFYQLKNISRVKSFMSQTDQEKLIHAFISSRLDYCNGLLTGLPQKALNSCSSFRMLQLETKRSEHITPVLKSLHWLPVSYIIDFKVLLLVYKSLNGLGPEYMSDILVEYKPSRALRSTDSGQIVEPRVQTKHGEAAFSCYAAHNWNKLPAELKSAPTWDKRRVLFLYNVHIQNRLRFIAHHRTQLAIKGLPHTQAQGLPRCVQVVLERLGCRLPCCRLSRCCVCGTRGCGGQGSGVGCPSLGCEAVFCPPCWDHLDHQCPCRHHENQQHLDPAVAHDYDCHGA</sequence>
<evidence type="ECO:0000256" key="3">
    <source>
        <dbReference type="ARBA" id="ARBA00022989"/>
    </source>
</evidence>
<feature type="transmembrane region" description="Helical" evidence="5">
    <location>
        <begin position="40"/>
        <end position="60"/>
    </location>
</feature>
<organism evidence="7 8">
    <name type="scientific">Merluccius polli</name>
    <name type="common">Benguela hake</name>
    <name type="synonym">Merluccius cadenati</name>
    <dbReference type="NCBI Taxonomy" id="89951"/>
    <lineage>
        <taxon>Eukaryota</taxon>
        <taxon>Metazoa</taxon>
        <taxon>Chordata</taxon>
        <taxon>Craniata</taxon>
        <taxon>Vertebrata</taxon>
        <taxon>Euteleostomi</taxon>
        <taxon>Actinopterygii</taxon>
        <taxon>Neopterygii</taxon>
        <taxon>Teleostei</taxon>
        <taxon>Neoteleostei</taxon>
        <taxon>Acanthomorphata</taxon>
        <taxon>Zeiogadaria</taxon>
        <taxon>Gadariae</taxon>
        <taxon>Gadiformes</taxon>
        <taxon>Gadoidei</taxon>
        <taxon>Merlucciidae</taxon>
        <taxon>Merluccius</taxon>
    </lineage>
</organism>
<evidence type="ECO:0000256" key="1">
    <source>
        <dbReference type="ARBA" id="ARBA00004141"/>
    </source>
</evidence>
<dbReference type="InterPro" id="IPR051856">
    <property type="entry name" value="CSR-E3_Ligase_Protein"/>
</dbReference>
<keyword evidence="8" id="KW-1185">Reference proteome</keyword>
<evidence type="ECO:0000313" key="8">
    <source>
        <dbReference type="Proteomes" id="UP001174136"/>
    </source>
</evidence>
<keyword evidence="4 5" id="KW-0472">Membrane</keyword>
<name>A0AA47P838_MERPO</name>
<reference evidence="7" key="1">
    <citation type="journal article" date="2023" name="Front. Mar. Sci.">
        <title>A new Merluccius polli reference genome to investigate the effects of global change in West African waters.</title>
        <authorList>
            <person name="Mateo J.L."/>
            <person name="Blanco-Fernandez C."/>
            <person name="Garcia-Vazquez E."/>
            <person name="Machado-Schiaffino G."/>
        </authorList>
    </citation>
    <scope>NUCLEOTIDE SEQUENCE</scope>
    <source>
        <strain evidence="7">C29</strain>
        <tissue evidence="7">Fin</tissue>
    </source>
</reference>
<comment type="caution">
    <text evidence="7">The sequence shown here is derived from an EMBL/GenBank/DDBJ whole genome shotgun (WGS) entry which is preliminary data.</text>
</comment>
<accession>A0AA47P838</accession>
<proteinExistence type="predicted"/>
<feature type="domain" description="Dendritic cell-specific transmembrane protein-like" evidence="6">
    <location>
        <begin position="376"/>
        <end position="553"/>
    </location>
</feature>
<dbReference type="InterPro" id="IPR012858">
    <property type="entry name" value="DC_STAMP-like"/>
</dbReference>
<dbReference type="Pfam" id="PF07782">
    <property type="entry name" value="DC_STAMP"/>
    <property type="match status" value="1"/>
</dbReference>
<comment type="subcellular location">
    <subcellularLocation>
        <location evidence="1">Membrane</location>
        <topology evidence="1">Multi-pass membrane protein</topology>
    </subcellularLocation>
</comment>
<dbReference type="Proteomes" id="UP001174136">
    <property type="component" value="Unassembled WGS sequence"/>
</dbReference>
<evidence type="ECO:0000259" key="6">
    <source>
        <dbReference type="Pfam" id="PF07782"/>
    </source>
</evidence>
<keyword evidence="3 5" id="KW-1133">Transmembrane helix</keyword>
<evidence type="ECO:0000256" key="4">
    <source>
        <dbReference type="ARBA" id="ARBA00023136"/>
    </source>
</evidence>
<evidence type="ECO:0000313" key="7">
    <source>
        <dbReference type="EMBL" id="KAK0151670.1"/>
    </source>
</evidence>
<evidence type="ECO:0000256" key="2">
    <source>
        <dbReference type="ARBA" id="ARBA00022692"/>
    </source>
</evidence>
<dbReference type="AlphaFoldDB" id="A0AA47P838"/>
<protein>
    <submittedName>
        <fullName evidence="7">E3 ubiquitin-protein ligase DCST1</fullName>
    </submittedName>
</protein>
<dbReference type="EMBL" id="JAOPHQ010001181">
    <property type="protein sequence ID" value="KAK0151670.1"/>
    <property type="molecule type" value="Genomic_DNA"/>
</dbReference>
<evidence type="ECO:0000256" key="5">
    <source>
        <dbReference type="SAM" id="Phobius"/>
    </source>
</evidence>
<feature type="transmembrane region" description="Helical" evidence="5">
    <location>
        <begin position="72"/>
        <end position="97"/>
    </location>
</feature>
<gene>
    <name evidence="7" type="primary">Dcst1</name>
    <name evidence="7" type="ORF">N1851_007023</name>
</gene>
<dbReference type="PANTHER" id="PTHR21041:SF17">
    <property type="entry name" value="E3 UBIQUITIN-PROTEIN LIGASE DCST1"/>
    <property type="match status" value="1"/>
</dbReference>